<evidence type="ECO:0000313" key="2">
    <source>
        <dbReference type="EMBL" id="GBO26899.1"/>
    </source>
</evidence>
<sequence>MVQVCGEAPTPQGQSGEVSELSGPARRPDKVLDPITLAKAVPLATTCSQPHSVVSSRETAPSHWQANHILQVTLPPRQLSRGAEAPIDRPARTGGEPIMVAANCSFQSHPPKLKKPPCGRLGAGVKAGVLDRLVGQETGSNNHAKRLKQLP</sequence>
<comment type="caution">
    <text evidence="2">The sequence shown here is derived from an EMBL/GenBank/DDBJ whole genome shotgun (WGS) entry which is preliminary data.</text>
</comment>
<gene>
    <name evidence="2" type="ORF">AVEN_22748_1</name>
</gene>
<dbReference type="AlphaFoldDB" id="A0A4Y2VP37"/>
<organism evidence="2 3">
    <name type="scientific">Araneus ventricosus</name>
    <name type="common">Orbweaver spider</name>
    <name type="synonym">Epeira ventricosa</name>
    <dbReference type="NCBI Taxonomy" id="182803"/>
    <lineage>
        <taxon>Eukaryota</taxon>
        <taxon>Metazoa</taxon>
        <taxon>Ecdysozoa</taxon>
        <taxon>Arthropoda</taxon>
        <taxon>Chelicerata</taxon>
        <taxon>Arachnida</taxon>
        <taxon>Araneae</taxon>
        <taxon>Araneomorphae</taxon>
        <taxon>Entelegynae</taxon>
        <taxon>Araneoidea</taxon>
        <taxon>Araneidae</taxon>
        <taxon>Araneus</taxon>
    </lineage>
</organism>
<keyword evidence="3" id="KW-1185">Reference proteome</keyword>
<reference evidence="2 3" key="1">
    <citation type="journal article" date="2019" name="Sci. Rep.">
        <title>Orb-weaving spider Araneus ventricosus genome elucidates the spidroin gene catalogue.</title>
        <authorList>
            <person name="Kono N."/>
            <person name="Nakamura H."/>
            <person name="Ohtoshi R."/>
            <person name="Moran D.A.P."/>
            <person name="Shinohara A."/>
            <person name="Yoshida Y."/>
            <person name="Fujiwara M."/>
            <person name="Mori M."/>
            <person name="Tomita M."/>
            <person name="Arakawa K."/>
        </authorList>
    </citation>
    <scope>NUCLEOTIDE SEQUENCE [LARGE SCALE GENOMIC DNA]</scope>
</reference>
<evidence type="ECO:0000313" key="3">
    <source>
        <dbReference type="Proteomes" id="UP000499080"/>
    </source>
</evidence>
<protein>
    <submittedName>
        <fullName evidence="2">Uncharacterized protein</fullName>
    </submittedName>
</protein>
<dbReference type="Proteomes" id="UP000499080">
    <property type="component" value="Unassembled WGS sequence"/>
</dbReference>
<feature type="region of interest" description="Disordered" evidence="1">
    <location>
        <begin position="1"/>
        <end position="29"/>
    </location>
</feature>
<dbReference type="EMBL" id="BGPR01049896">
    <property type="protein sequence ID" value="GBO26899.1"/>
    <property type="molecule type" value="Genomic_DNA"/>
</dbReference>
<evidence type="ECO:0000256" key="1">
    <source>
        <dbReference type="SAM" id="MobiDB-lite"/>
    </source>
</evidence>
<proteinExistence type="predicted"/>
<accession>A0A4Y2VP37</accession>
<name>A0A4Y2VP37_ARAVE</name>